<feature type="region of interest" description="Disordered" evidence="1">
    <location>
        <begin position="176"/>
        <end position="230"/>
    </location>
</feature>
<accession>A0A024GLA3</accession>
<proteinExistence type="predicted"/>
<dbReference type="InParanoid" id="A0A024GLA3"/>
<dbReference type="AlphaFoldDB" id="A0A024GLA3"/>
<sequence length="251" mass="27218">MFIVSCVYGTFRNAVVYVLSAILSVTNSDKTLCEGSKPELSSLSNAISANGSVKLPALTERDTNDVEIVEAFGSNVELPLENAEKPSSGTNRAISATQRTVFLKNQVVPHEFAQENVIDDTSETLDSADEEMENAQEFSLDGHRNVTALEGEAGKQICAASEPIQLVDMTQAEGDQLHSKVTSSSSIQSMISDDKEGSYTPGESESEYTNDGDSMRDDITEDDPLGDMPDEEIRKSFAFIQTPGMTVYFDS</sequence>
<comment type="caution">
    <text evidence="2">The sequence shown here is derived from an EMBL/GenBank/DDBJ whole genome shotgun (WGS) entry which is preliminary data.</text>
</comment>
<organism evidence="2 3">
    <name type="scientific">Albugo candida</name>
    <dbReference type="NCBI Taxonomy" id="65357"/>
    <lineage>
        <taxon>Eukaryota</taxon>
        <taxon>Sar</taxon>
        <taxon>Stramenopiles</taxon>
        <taxon>Oomycota</taxon>
        <taxon>Peronosporomycetes</taxon>
        <taxon>Albuginales</taxon>
        <taxon>Albuginaceae</taxon>
        <taxon>Albugo</taxon>
    </lineage>
</organism>
<protein>
    <submittedName>
        <fullName evidence="2">Uncharacterized protein</fullName>
    </submittedName>
</protein>
<evidence type="ECO:0000313" key="2">
    <source>
        <dbReference type="EMBL" id="CCI47539.1"/>
    </source>
</evidence>
<dbReference type="EMBL" id="CAIX01000174">
    <property type="protein sequence ID" value="CCI47539.1"/>
    <property type="molecule type" value="Genomic_DNA"/>
</dbReference>
<dbReference type="Proteomes" id="UP000053237">
    <property type="component" value="Unassembled WGS sequence"/>
</dbReference>
<feature type="compositionally biased region" description="Acidic residues" evidence="1">
    <location>
        <begin position="219"/>
        <end position="230"/>
    </location>
</feature>
<evidence type="ECO:0000313" key="3">
    <source>
        <dbReference type="Proteomes" id="UP000053237"/>
    </source>
</evidence>
<keyword evidence="3" id="KW-1185">Reference proteome</keyword>
<gene>
    <name evidence="2" type="ORF">BN9_085460</name>
</gene>
<reference evidence="2 3" key="1">
    <citation type="submission" date="2012-05" db="EMBL/GenBank/DDBJ databases">
        <title>Recombination and specialization in a pathogen metapopulation.</title>
        <authorList>
            <person name="Gardiner A."/>
            <person name="Kemen E."/>
            <person name="Schultz-Larsen T."/>
            <person name="MacLean D."/>
            <person name="Van Oosterhout C."/>
            <person name="Jones J.D.G."/>
        </authorList>
    </citation>
    <scope>NUCLEOTIDE SEQUENCE [LARGE SCALE GENOMIC DNA]</scope>
    <source>
        <strain evidence="2 3">Ac Nc2</strain>
    </source>
</reference>
<name>A0A024GLA3_9STRA</name>
<evidence type="ECO:0000256" key="1">
    <source>
        <dbReference type="SAM" id="MobiDB-lite"/>
    </source>
</evidence>